<dbReference type="PANTHER" id="PTHR42760">
    <property type="entry name" value="SHORT-CHAIN DEHYDROGENASES/REDUCTASES FAMILY MEMBER"/>
    <property type="match status" value="1"/>
</dbReference>
<evidence type="ECO:0000313" key="3">
    <source>
        <dbReference type="EMBL" id="KUK85797.1"/>
    </source>
</evidence>
<dbReference type="SUPFAM" id="SSF51735">
    <property type="entry name" value="NAD(P)-binding Rossmann-fold domains"/>
    <property type="match status" value="1"/>
</dbReference>
<dbReference type="InterPro" id="IPR036291">
    <property type="entry name" value="NAD(P)-bd_dom_sf"/>
</dbReference>
<dbReference type="Gene3D" id="3.40.50.720">
    <property type="entry name" value="NAD(P)-binding Rossmann-like Domain"/>
    <property type="match status" value="1"/>
</dbReference>
<dbReference type="Proteomes" id="UP000053467">
    <property type="component" value="Unassembled WGS sequence"/>
</dbReference>
<feature type="non-terminal residue" evidence="3">
    <location>
        <position position="1"/>
    </location>
</feature>
<dbReference type="PRINTS" id="PR00080">
    <property type="entry name" value="SDRFAMILY"/>
</dbReference>
<reference evidence="4" key="1">
    <citation type="journal article" date="2015" name="MBio">
        <title>Genome-Resolved Metagenomic Analysis Reveals Roles for Candidate Phyla and Other Microbial Community Members in Biogeochemical Transformations in Oil Reservoirs.</title>
        <authorList>
            <person name="Hu P."/>
            <person name="Tom L."/>
            <person name="Singh A."/>
            <person name="Thomas B.C."/>
            <person name="Baker B.J."/>
            <person name="Piceno Y.M."/>
            <person name="Andersen G.L."/>
            <person name="Banfield J.F."/>
        </authorList>
    </citation>
    <scope>NUCLEOTIDE SEQUENCE [LARGE SCALE GENOMIC DNA]</scope>
</reference>
<dbReference type="AlphaFoldDB" id="A0A117M5Q3"/>
<accession>A0A117M5Q3</accession>
<comment type="similarity">
    <text evidence="1 2">Belongs to the short-chain dehydrogenases/reductases (SDR) family.</text>
</comment>
<dbReference type="GO" id="GO:0016616">
    <property type="term" value="F:oxidoreductase activity, acting on the CH-OH group of donors, NAD or NADP as acceptor"/>
    <property type="evidence" value="ECO:0007669"/>
    <property type="project" value="TreeGrafter"/>
</dbReference>
<dbReference type="PANTHER" id="PTHR42760:SF105">
    <property type="entry name" value="SORBITOL-6-PHOSPHATE 2-DEHYDROGENASE"/>
    <property type="match status" value="1"/>
</dbReference>
<dbReference type="PATRIC" id="fig|1635277.3.peg.776"/>
<dbReference type="InterPro" id="IPR002347">
    <property type="entry name" value="SDR_fam"/>
</dbReference>
<dbReference type="InterPro" id="IPR020904">
    <property type="entry name" value="Sc_DH/Rdtase_CS"/>
</dbReference>
<organism evidence="3 4">
    <name type="scientific">candidate division TA06 bacterium 34_109</name>
    <dbReference type="NCBI Taxonomy" id="1635277"/>
    <lineage>
        <taxon>Bacteria</taxon>
        <taxon>Bacteria division TA06</taxon>
    </lineage>
</organism>
<dbReference type="EMBL" id="LGGX01000042">
    <property type="protein sequence ID" value="KUK85797.1"/>
    <property type="molecule type" value="Genomic_DNA"/>
</dbReference>
<dbReference type="PRINTS" id="PR00081">
    <property type="entry name" value="GDHRDH"/>
</dbReference>
<evidence type="ECO:0000256" key="1">
    <source>
        <dbReference type="ARBA" id="ARBA00006484"/>
    </source>
</evidence>
<name>A0A117M5Q3_UNCT6</name>
<sequence>EIVRKVGGIDVFINNAGVLKAGSVKEMDFQDFQFVNKVNYFGYFLCTKHVSRVMSWQNKANPDYITDIIQINSKSGLEGSYKNCAYAGSKFAGIGLTQSFAKELIEDRIKVNSICPGNFFEGPLWSDPQNGLFIQYLKSGKVPGAREIDDVRRFYESKIPMGRGCLSEDIVKAVLYVIGQKYETGQAIPVTGGQIMLR</sequence>
<evidence type="ECO:0000256" key="2">
    <source>
        <dbReference type="RuleBase" id="RU000363"/>
    </source>
</evidence>
<dbReference type="PROSITE" id="PS00061">
    <property type="entry name" value="ADH_SHORT"/>
    <property type="match status" value="1"/>
</dbReference>
<protein>
    <submittedName>
        <fullName evidence="3">3-oxoacyl-(Acyl-carrier-protein) reductase</fullName>
    </submittedName>
</protein>
<proteinExistence type="inferred from homology"/>
<gene>
    <name evidence="3" type="ORF">XE03_1893</name>
</gene>
<comment type="caution">
    <text evidence="3">The sequence shown here is derived from an EMBL/GenBank/DDBJ whole genome shotgun (WGS) entry which is preliminary data.</text>
</comment>
<evidence type="ECO:0000313" key="4">
    <source>
        <dbReference type="Proteomes" id="UP000053467"/>
    </source>
</evidence>
<dbReference type="Pfam" id="PF00106">
    <property type="entry name" value="adh_short"/>
    <property type="match status" value="1"/>
</dbReference>